<gene>
    <name evidence="6" type="ORF">FC14_GL000989</name>
</gene>
<dbReference type="InterPro" id="IPR009061">
    <property type="entry name" value="DNA-bd_dom_put_sf"/>
</dbReference>
<evidence type="ECO:0000313" key="7">
    <source>
        <dbReference type="Proteomes" id="UP000051008"/>
    </source>
</evidence>
<feature type="domain" description="HTH merR-type" evidence="5">
    <location>
        <begin position="1"/>
        <end position="69"/>
    </location>
</feature>
<dbReference type="Proteomes" id="UP000051008">
    <property type="component" value="Unassembled WGS sequence"/>
</dbReference>
<dbReference type="GO" id="GO:0003677">
    <property type="term" value="F:DNA binding"/>
    <property type="evidence" value="ECO:0007669"/>
    <property type="project" value="UniProtKB-KW"/>
</dbReference>
<keyword evidence="3" id="KW-0804">Transcription</keyword>
<proteinExistence type="predicted"/>
<dbReference type="OrthoDB" id="9811174at2"/>
<dbReference type="InterPro" id="IPR000551">
    <property type="entry name" value="MerR-type_HTH_dom"/>
</dbReference>
<name>A0A0R2AFN8_9LACO</name>
<keyword evidence="1" id="KW-0805">Transcription regulation</keyword>
<dbReference type="PANTHER" id="PTHR30204">
    <property type="entry name" value="REDOX-CYCLING DRUG-SENSING TRANSCRIPTIONAL ACTIVATOR SOXR"/>
    <property type="match status" value="1"/>
</dbReference>
<dbReference type="EMBL" id="AYYP01000070">
    <property type="protein sequence ID" value="KRM63163.1"/>
    <property type="molecule type" value="Genomic_DNA"/>
</dbReference>
<reference evidence="6 7" key="1">
    <citation type="journal article" date="2015" name="Genome Announc.">
        <title>Expanding the biotechnology potential of lactobacilli through comparative genomics of 213 strains and associated genera.</title>
        <authorList>
            <person name="Sun Z."/>
            <person name="Harris H.M."/>
            <person name="McCann A."/>
            <person name="Guo C."/>
            <person name="Argimon S."/>
            <person name="Zhang W."/>
            <person name="Yang X."/>
            <person name="Jeffery I.B."/>
            <person name="Cooney J.C."/>
            <person name="Kagawa T.F."/>
            <person name="Liu W."/>
            <person name="Song Y."/>
            <person name="Salvetti E."/>
            <person name="Wrobel A."/>
            <person name="Rasinkangas P."/>
            <person name="Parkhill J."/>
            <person name="Rea M.C."/>
            <person name="O'Sullivan O."/>
            <person name="Ritari J."/>
            <person name="Douillard F.P."/>
            <person name="Paul Ross R."/>
            <person name="Yang R."/>
            <person name="Briner A.E."/>
            <person name="Felis G.E."/>
            <person name="de Vos W.M."/>
            <person name="Barrangou R."/>
            <person name="Klaenhammer T.R."/>
            <person name="Caufield P.W."/>
            <person name="Cui Y."/>
            <person name="Zhang H."/>
            <person name="O'Toole P.W."/>
        </authorList>
    </citation>
    <scope>NUCLEOTIDE SEQUENCE [LARGE SCALE GENOMIC DNA]</scope>
    <source>
        <strain evidence="6 7">DSM 20509</strain>
    </source>
</reference>
<dbReference type="Gene3D" id="1.10.1660.10">
    <property type="match status" value="1"/>
</dbReference>
<feature type="coiled-coil region" evidence="4">
    <location>
        <begin position="81"/>
        <end position="108"/>
    </location>
</feature>
<protein>
    <recommendedName>
        <fullName evidence="5">HTH merR-type domain-containing protein</fullName>
    </recommendedName>
</protein>
<dbReference type="PANTHER" id="PTHR30204:SF94">
    <property type="entry name" value="HEAVY METAL-DEPENDENT TRANSCRIPTIONAL REGULATOR HI_0293-RELATED"/>
    <property type="match status" value="1"/>
</dbReference>
<dbReference type="PATRIC" id="fig|1423718.3.peg.1037"/>
<dbReference type="AlphaFoldDB" id="A0A0R2AFN8"/>
<keyword evidence="7" id="KW-1185">Reference proteome</keyword>
<evidence type="ECO:0000256" key="3">
    <source>
        <dbReference type="ARBA" id="ARBA00023163"/>
    </source>
</evidence>
<dbReference type="RefSeq" id="WP_056977569.1">
    <property type="nucleotide sequence ID" value="NZ_AYYP01000070.1"/>
</dbReference>
<evidence type="ECO:0000256" key="1">
    <source>
        <dbReference type="ARBA" id="ARBA00023015"/>
    </source>
</evidence>
<sequence>MNIKKISELSDTPVSTIRYYERIGLLPKPKRAQNGYRIYDEDTIFILTTIKNLSSLNFTLADIKKILLITEENGYSKTFIQKEIQLKIKEYQKNIKILEELNELMSNVLDKGIESPDFKLKWHFKKLQDILLKNKNSKKIK</sequence>
<comment type="caution">
    <text evidence="6">The sequence shown here is derived from an EMBL/GenBank/DDBJ whole genome shotgun (WGS) entry which is preliminary data.</text>
</comment>
<evidence type="ECO:0000313" key="6">
    <source>
        <dbReference type="EMBL" id="KRM63163.1"/>
    </source>
</evidence>
<accession>A0A0R2AFN8</accession>
<dbReference type="PROSITE" id="PS50937">
    <property type="entry name" value="HTH_MERR_2"/>
    <property type="match status" value="1"/>
</dbReference>
<keyword evidence="2" id="KW-0238">DNA-binding</keyword>
<keyword evidence="4" id="KW-0175">Coiled coil</keyword>
<dbReference type="SMART" id="SM00422">
    <property type="entry name" value="HTH_MERR"/>
    <property type="match status" value="1"/>
</dbReference>
<evidence type="ECO:0000256" key="4">
    <source>
        <dbReference type="SAM" id="Coils"/>
    </source>
</evidence>
<evidence type="ECO:0000259" key="5">
    <source>
        <dbReference type="PROSITE" id="PS50937"/>
    </source>
</evidence>
<dbReference type="InterPro" id="IPR047057">
    <property type="entry name" value="MerR_fam"/>
</dbReference>
<dbReference type="GO" id="GO:0003700">
    <property type="term" value="F:DNA-binding transcription factor activity"/>
    <property type="evidence" value="ECO:0007669"/>
    <property type="project" value="InterPro"/>
</dbReference>
<dbReference type="SUPFAM" id="SSF46955">
    <property type="entry name" value="Putative DNA-binding domain"/>
    <property type="match status" value="1"/>
</dbReference>
<dbReference type="Pfam" id="PF13411">
    <property type="entry name" value="MerR_1"/>
    <property type="match status" value="1"/>
</dbReference>
<evidence type="ECO:0000256" key="2">
    <source>
        <dbReference type="ARBA" id="ARBA00023125"/>
    </source>
</evidence>
<organism evidence="6 7">
    <name type="scientific">Ligilactobacillus agilis DSM 20509</name>
    <dbReference type="NCBI Taxonomy" id="1423718"/>
    <lineage>
        <taxon>Bacteria</taxon>
        <taxon>Bacillati</taxon>
        <taxon>Bacillota</taxon>
        <taxon>Bacilli</taxon>
        <taxon>Lactobacillales</taxon>
        <taxon>Lactobacillaceae</taxon>
        <taxon>Ligilactobacillus</taxon>
    </lineage>
</organism>